<evidence type="ECO:0000313" key="1">
    <source>
        <dbReference type="EMBL" id="KAK7363528.1"/>
    </source>
</evidence>
<dbReference type="AlphaFoldDB" id="A0AAN9RED0"/>
<reference evidence="1 2" key="1">
    <citation type="submission" date="2024-01" db="EMBL/GenBank/DDBJ databases">
        <title>The genomes of 5 underutilized Papilionoideae crops provide insights into root nodulation and disease resistanc.</title>
        <authorList>
            <person name="Jiang F."/>
        </authorList>
    </citation>
    <scope>NUCLEOTIDE SEQUENCE [LARGE SCALE GENOMIC DNA]</scope>
    <source>
        <strain evidence="1">LVBAO_FW01</strain>
        <tissue evidence="1">Leaves</tissue>
    </source>
</reference>
<comment type="caution">
    <text evidence="1">The sequence shown here is derived from an EMBL/GenBank/DDBJ whole genome shotgun (WGS) entry which is preliminary data.</text>
</comment>
<keyword evidence="2" id="KW-1185">Reference proteome</keyword>
<accession>A0AAN9RED0</accession>
<gene>
    <name evidence="1" type="ORF">VNO77_05674</name>
</gene>
<dbReference type="EMBL" id="JAYMYQ010000001">
    <property type="protein sequence ID" value="KAK7363528.1"/>
    <property type="molecule type" value="Genomic_DNA"/>
</dbReference>
<proteinExistence type="predicted"/>
<protein>
    <submittedName>
        <fullName evidence="1">Uncharacterized protein</fullName>
    </submittedName>
</protein>
<evidence type="ECO:0000313" key="2">
    <source>
        <dbReference type="Proteomes" id="UP001367508"/>
    </source>
</evidence>
<sequence length="73" mass="8704">MCGVLIFNFVSHHFPFSYLPHRFNALCRHHVAAVKRVLNETVTHISNPTKRHNTEQKEEGRIQIYKQRKEIIH</sequence>
<organism evidence="1 2">
    <name type="scientific">Canavalia gladiata</name>
    <name type="common">Sword bean</name>
    <name type="synonym">Dolichos gladiatus</name>
    <dbReference type="NCBI Taxonomy" id="3824"/>
    <lineage>
        <taxon>Eukaryota</taxon>
        <taxon>Viridiplantae</taxon>
        <taxon>Streptophyta</taxon>
        <taxon>Embryophyta</taxon>
        <taxon>Tracheophyta</taxon>
        <taxon>Spermatophyta</taxon>
        <taxon>Magnoliopsida</taxon>
        <taxon>eudicotyledons</taxon>
        <taxon>Gunneridae</taxon>
        <taxon>Pentapetalae</taxon>
        <taxon>rosids</taxon>
        <taxon>fabids</taxon>
        <taxon>Fabales</taxon>
        <taxon>Fabaceae</taxon>
        <taxon>Papilionoideae</taxon>
        <taxon>50 kb inversion clade</taxon>
        <taxon>NPAAA clade</taxon>
        <taxon>indigoferoid/millettioid clade</taxon>
        <taxon>Phaseoleae</taxon>
        <taxon>Canavalia</taxon>
    </lineage>
</organism>
<name>A0AAN9RED0_CANGL</name>
<dbReference type="Proteomes" id="UP001367508">
    <property type="component" value="Unassembled WGS sequence"/>
</dbReference>